<dbReference type="Proteomes" id="UP000261828">
    <property type="component" value="Unassembled WGS sequence"/>
</dbReference>
<evidence type="ECO:0000313" key="2">
    <source>
        <dbReference type="Proteomes" id="UP000261828"/>
    </source>
</evidence>
<dbReference type="AlphaFoldDB" id="A0A371JTJ7"/>
<keyword evidence="2" id="KW-1185">Reference proteome</keyword>
<dbReference type="OrthoDB" id="1453558at2"/>
<gene>
    <name evidence="1" type="ORF">DX873_02850</name>
</gene>
<accession>A0A371JTJ7</accession>
<evidence type="ECO:0000313" key="1">
    <source>
        <dbReference type="EMBL" id="RDY61124.1"/>
    </source>
</evidence>
<sequence>MKTVFIIFMVLGITVSEPIQQEEFIVEATYIGIEEGAYTFVDDDGLEYEFSDIDIKASKKYDLDSNKFLGRKFQVTYWMETEIGENDEEYDVYIIVSLDLVG</sequence>
<comment type="caution">
    <text evidence="1">The sequence shown here is derived from an EMBL/GenBank/DDBJ whole genome shotgun (WGS) entry which is preliminary data.</text>
</comment>
<dbReference type="EMBL" id="QTJX01000001">
    <property type="protein sequence ID" value="RDY61124.1"/>
    <property type="molecule type" value="Genomic_DNA"/>
</dbReference>
<organism evidence="1 2">
    <name type="scientific">Flagellimonas nanhaiensis</name>
    <dbReference type="NCBI Taxonomy" id="2292706"/>
    <lineage>
        <taxon>Bacteria</taxon>
        <taxon>Pseudomonadati</taxon>
        <taxon>Bacteroidota</taxon>
        <taxon>Flavobacteriia</taxon>
        <taxon>Flavobacteriales</taxon>
        <taxon>Flavobacteriaceae</taxon>
        <taxon>Flagellimonas</taxon>
    </lineage>
</organism>
<proteinExistence type="predicted"/>
<name>A0A371JTJ7_9FLAO</name>
<reference evidence="1 2" key="1">
    <citation type="submission" date="2018-08" db="EMBL/GenBank/DDBJ databases">
        <title>Muricauda nanhaiensis sp. nov., isolated from seawater of the South China Sea.</title>
        <authorList>
            <person name="Dang Y."/>
        </authorList>
    </citation>
    <scope>NUCLEOTIDE SEQUENCE [LARGE SCALE GENOMIC DNA]</scope>
    <source>
        <strain evidence="1 2">SM1704</strain>
    </source>
</reference>
<dbReference type="RefSeq" id="WP_116183007.1">
    <property type="nucleotide sequence ID" value="NZ_QTJX01000001.1"/>
</dbReference>
<protein>
    <submittedName>
        <fullName evidence="1">Uncharacterized protein</fullName>
    </submittedName>
</protein>